<dbReference type="SUPFAM" id="SSF54909">
    <property type="entry name" value="Dimeric alpha+beta barrel"/>
    <property type="match status" value="1"/>
</dbReference>
<dbReference type="GO" id="GO:0006508">
    <property type="term" value="P:proteolysis"/>
    <property type="evidence" value="ECO:0007669"/>
    <property type="project" value="UniProtKB-KW"/>
</dbReference>
<evidence type="ECO:0000313" key="22">
    <source>
        <dbReference type="Proteomes" id="UP000319160"/>
    </source>
</evidence>
<dbReference type="Pfam" id="PF00930">
    <property type="entry name" value="DPPIV_N"/>
    <property type="match status" value="1"/>
</dbReference>
<keyword evidence="16" id="KW-0325">Glycoprotein</keyword>
<proteinExistence type="inferred from homology"/>
<dbReference type="SUPFAM" id="SSF82171">
    <property type="entry name" value="DPP6 N-terminal domain-like"/>
    <property type="match status" value="1"/>
</dbReference>
<dbReference type="OrthoDB" id="16520at2759"/>
<dbReference type="GO" id="GO:0004177">
    <property type="term" value="F:aminopeptidase activity"/>
    <property type="evidence" value="ECO:0007669"/>
    <property type="project" value="UniProtKB-KW"/>
</dbReference>
<keyword evidence="7" id="KW-0031">Aminopeptidase</keyword>
<dbReference type="InterPro" id="IPR050278">
    <property type="entry name" value="Serine_Prot_S9B/DPPIV"/>
</dbReference>
<keyword evidence="14 18" id="KW-1133">Transmembrane helix</keyword>
<dbReference type="FunFam" id="3.40.50.1820:FF:000003">
    <property type="entry name" value="Dipeptidyl peptidase 4"/>
    <property type="match status" value="1"/>
</dbReference>
<dbReference type="InterPro" id="IPR011008">
    <property type="entry name" value="Dimeric_a/b-barrel"/>
</dbReference>
<evidence type="ECO:0000256" key="10">
    <source>
        <dbReference type="ARBA" id="ARBA00022692"/>
    </source>
</evidence>
<dbReference type="AlphaFoldDB" id="A0A553HQ40"/>
<comment type="subcellular location">
    <subcellularLocation>
        <location evidence="3">Vacuole membrane</location>
        <topology evidence="3">Single-pass type II membrane protein</topology>
    </subcellularLocation>
</comment>
<feature type="domain" description="Peptidase S9 prolyl oligopeptidase catalytic" evidence="19">
    <location>
        <begin position="810"/>
        <end position="1013"/>
    </location>
</feature>
<dbReference type="InterPro" id="IPR002469">
    <property type="entry name" value="Peptidase_S9B_N"/>
</dbReference>
<evidence type="ECO:0000256" key="4">
    <source>
        <dbReference type="ARBA" id="ARBA00006150"/>
    </source>
</evidence>
<comment type="similarity">
    <text evidence="4">Belongs to the peptidase S9B family.</text>
</comment>
<evidence type="ECO:0000256" key="9">
    <source>
        <dbReference type="ARBA" id="ARBA00022670"/>
    </source>
</evidence>
<evidence type="ECO:0000256" key="13">
    <source>
        <dbReference type="ARBA" id="ARBA00022968"/>
    </source>
</evidence>
<keyword evidence="10 18" id="KW-0812">Transmembrane</keyword>
<comment type="function">
    <text evidence="2">Type IV dipeptidyl-peptidase which removes N-terminal dipeptides sequentially from polypeptides having unsubstituted N-termini provided that the penultimate residue is proline.</text>
</comment>
<keyword evidence="22" id="KW-1185">Reference proteome</keyword>
<comment type="catalytic activity">
    <reaction evidence="1">
        <text>Release of an N-terminal dipeptide, Xaa-Yaa-|-Zaa-, from a polypeptide, preferentially when Yaa is Pro, provided Zaa is neither Pro nor hydroxyproline.</text>
        <dbReference type="EC" id="3.4.14.5"/>
    </reaction>
</comment>
<keyword evidence="12" id="KW-0720">Serine protease</keyword>
<dbReference type="GO" id="GO:0005774">
    <property type="term" value="C:vacuolar membrane"/>
    <property type="evidence" value="ECO:0007669"/>
    <property type="project" value="UniProtKB-SubCell"/>
</dbReference>
<evidence type="ECO:0000256" key="16">
    <source>
        <dbReference type="ARBA" id="ARBA00023180"/>
    </source>
</evidence>
<evidence type="ECO:0000256" key="18">
    <source>
        <dbReference type="SAM" id="Phobius"/>
    </source>
</evidence>
<name>A0A553HQ40_9PEZI</name>
<sequence>MVLKSLARGELRWLTNIVNCSRDTKLRALTCGQLYSARNNAIARVVAETKAGGGNAIMCIRFESGDMGGFAPTTAWGLGLRKYTKIEIENDPNGNVVVRYLLISTHKPQSFQARATDLAAHSDTSGQLRDSERRSIGLPAVKMASPRPSRDSFSSVSTTSLVFERLGEREKAFNNGKPSDLDHEDSFNSAVDDDERGAFLSSAASRKTQGMDIKLKRILLLASGVFVAIWVIGLATFISSKSYQHSSQKEHDPTATASRGSGKSITLDQVMMGYWRAASHQISWIEGSNGEDGLLLERGAAGKDFLVVEDVRSRNSDHVAAGAQIASSKTLMQKALFDAGGRTLSPEQLWPSPDLKKVLIATGIKSVWRHSFTATYWIFDVETQTAEPLDPNDASRRIQFAQWSPKSNAVSFTSSNNLFIRQLESKKVVQVTKDGGPEYFYGIPDWVYEEEVFGDNSATWWSNSGDYVAFLRTNETLVPEYPIQFFIDRPSGEEPAPGLDTYPEVQQLKYPKAGSPNPFVDLLFYDVVKGDTFEVKIEGGFDQDDLLITDITWAGNKVLIKETNRVSDIMRVVLVDVIARTGKTVRTVDVSKIDGGWFEISHDTTYIPADPDNGRPEDGYLDTVIHDNGDHLAYFSPLDASEPVMLTSGNWEVVDAPSAVDLKNNIAYFVATKESSIQRHIYSVKFDGSDLKAITDTSKEGYYDVSFSRKGGYALISYQGPNVPTQKVVSTPSNPESFEYIVEENKGLADRAKQHELPLLQYGTITVDDVELNYVERRPPHFNPSKRYPVLFQQYSGPGSQSVTKRFTIDFQSYVAAALGYVVVTVDGRGTGFIGRKARVIVRKNLGKWEAHDQIAAAKTWAAKPYTDETRIAIWGWSYGGFQTLKTLEQDAGQTFSYGMAVAPVTDWRFYDSIYTERYMLTPQENEDGYDATAVNNVTALAGNVRFLIMHGVADDNVHMQNTLTLLDKLDVAGIENYDLHMFPDSNHGIYFHNANRIVYDKLSNWLINAFNGEWLKVANAKPAQVMSPKDKEKRSGIEQLKVGVEKMRRAGVNTEVPDANYAVITESAKIMARQPGCLFVRTSRLLREPDDDDDNSSYRVHYFIDWDSVDSHMAFARNKAVYGPFRALVGTVMAGYAPPYHITFEPYSLHVFDGVCMVGKMWFPPGSGPVQQEWEGGALERFVEVSKAKGGLVDAGRCGGGWSLEDDIVYKGEKSRVSFFVVGWESIEACVRFRDSGDFREAVAEISALRGLRGLEICIVDPEKAVA</sequence>
<dbReference type="GO" id="GO:0008236">
    <property type="term" value="F:serine-type peptidase activity"/>
    <property type="evidence" value="ECO:0007669"/>
    <property type="project" value="UniProtKB-KW"/>
</dbReference>
<dbReference type="Gene3D" id="2.140.10.30">
    <property type="entry name" value="Dipeptidylpeptidase IV, N-terminal domain"/>
    <property type="match status" value="1"/>
</dbReference>
<dbReference type="PANTHER" id="PTHR11731:SF200">
    <property type="entry name" value="DIPEPTIDYL PEPTIDASE 10, ISOFORM B"/>
    <property type="match status" value="1"/>
</dbReference>
<evidence type="ECO:0000256" key="17">
    <source>
        <dbReference type="SAM" id="MobiDB-lite"/>
    </source>
</evidence>
<dbReference type="Gene3D" id="3.40.50.1820">
    <property type="entry name" value="alpha/beta hydrolase"/>
    <property type="match status" value="1"/>
</dbReference>
<keyword evidence="15 18" id="KW-0472">Membrane</keyword>
<comment type="caution">
    <text evidence="21">The sequence shown here is derived from an EMBL/GenBank/DDBJ whole genome shotgun (WGS) entry which is preliminary data.</text>
</comment>
<gene>
    <name evidence="21" type="ORF">FHL15_008974</name>
</gene>
<keyword evidence="13" id="KW-0735">Signal-anchor</keyword>
<dbReference type="InterPro" id="IPR001375">
    <property type="entry name" value="Peptidase_S9_cat"/>
</dbReference>
<dbReference type="Gene3D" id="3.30.70.100">
    <property type="match status" value="1"/>
</dbReference>
<keyword evidence="9" id="KW-0645">Protease</keyword>
<evidence type="ECO:0000256" key="12">
    <source>
        <dbReference type="ARBA" id="ARBA00022825"/>
    </source>
</evidence>
<evidence type="ECO:0000256" key="15">
    <source>
        <dbReference type="ARBA" id="ARBA00023136"/>
    </source>
</evidence>
<evidence type="ECO:0000259" key="20">
    <source>
        <dbReference type="Pfam" id="PF00930"/>
    </source>
</evidence>
<feature type="transmembrane region" description="Helical" evidence="18">
    <location>
        <begin position="218"/>
        <end position="238"/>
    </location>
</feature>
<evidence type="ECO:0000256" key="8">
    <source>
        <dbReference type="ARBA" id="ARBA00022554"/>
    </source>
</evidence>
<dbReference type="STRING" id="2512241.A0A553HQ40"/>
<keyword evidence="11" id="KW-0378">Hydrolase</keyword>
<dbReference type="InterPro" id="IPR029058">
    <property type="entry name" value="AB_hydrolase_fold"/>
</dbReference>
<dbReference type="PANTHER" id="PTHR11731">
    <property type="entry name" value="PROTEASE FAMILY S9B,C DIPEPTIDYL-PEPTIDASE IV-RELATED"/>
    <property type="match status" value="1"/>
</dbReference>
<evidence type="ECO:0000259" key="19">
    <source>
        <dbReference type="Pfam" id="PF00326"/>
    </source>
</evidence>
<dbReference type="Proteomes" id="UP000319160">
    <property type="component" value="Unassembled WGS sequence"/>
</dbReference>
<dbReference type="GO" id="GO:0008239">
    <property type="term" value="F:dipeptidyl-peptidase activity"/>
    <property type="evidence" value="ECO:0007669"/>
    <property type="project" value="UniProtKB-EC"/>
</dbReference>
<dbReference type="Pfam" id="PF00326">
    <property type="entry name" value="Peptidase_S9"/>
    <property type="match status" value="1"/>
</dbReference>
<feature type="region of interest" description="Disordered" evidence="17">
    <location>
        <begin position="243"/>
        <end position="262"/>
    </location>
</feature>
<evidence type="ECO:0000256" key="5">
    <source>
        <dbReference type="ARBA" id="ARBA00012062"/>
    </source>
</evidence>
<evidence type="ECO:0000256" key="3">
    <source>
        <dbReference type="ARBA" id="ARBA00004576"/>
    </source>
</evidence>
<evidence type="ECO:0000256" key="11">
    <source>
        <dbReference type="ARBA" id="ARBA00022801"/>
    </source>
</evidence>
<accession>A0A553HQ40</accession>
<protein>
    <recommendedName>
        <fullName evidence="6">Probable dipeptidyl-aminopeptidase B</fullName>
        <ecNumber evidence="5">3.4.14.5</ecNumber>
    </recommendedName>
</protein>
<evidence type="ECO:0000256" key="2">
    <source>
        <dbReference type="ARBA" id="ARBA00002218"/>
    </source>
</evidence>
<evidence type="ECO:0000256" key="7">
    <source>
        <dbReference type="ARBA" id="ARBA00022438"/>
    </source>
</evidence>
<evidence type="ECO:0000313" key="21">
    <source>
        <dbReference type="EMBL" id="TRX90055.1"/>
    </source>
</evidence>
<reference evidence="22" key="1">
    <citation type="submission" date="2019-06" db="EMBL/GenBank/DDBJ databases">
        <title>Draft genome sequence of the griseofulvin-producing fungus Xylaria cubensis strain G536.</title>
        <authorList>
            <person name="Mead M.E."/>
            <person name="Raja H.A."/>
            <person name="Steenwyk J.L."/>
            <person name="Knowles S.L."/>
            <person name="Oberlies N.H."/>
            <person name="Rokas A."/>
        </authorList>
    </citation>
    <scope>NUCLEOTIDE SEQUENCE [LARGE SCALE GENOMIC DNA]</scope>
    <source>
        <strain evidence="22">G536</strain>
    </source>
</reference>
<evidence type="ECO:0000256" key="1">
    <source>
        <dbReference type="ARBA" id="ARBA00001257"/>
    </source>
</evidence>
<dbReference type="EC" id="3.4.14.5" evidence="5"/>
<dbReference type="SUPFAM" id="SSF53474">
    <property type="entry name" value="alpha/beta-Hydrolases"/>
    <property type="match status" value="1"/>
</dbReference>
<keyword evidence="8" id="KW-0926">Vacuole</keyword>
<feature type="region of interest" description="Disordered" evidence="17">
    <location>
        <begin position="117"/>
        <end position="136"/>
    </location>
</feature>
<feature type="domain" description="Dipeptidylpeptidase IV N-terminal" evidence="20">
    <location>
        <begin position="352"/>
        <end position="725"/>
    </location>
</feature>
<evidence type="ECO:0000256" key="14">
    <source>
        <dbReference type="ARBA" id="ARBA00022989"/>
    </source>
</evidence>
<evidence type="ECO:0000256" key="6">
    <source>
        <dbReference type="ARBA" id="ARBA00014118"/>
    </source>
</evidence>
<dbReference type="EMBL" id="VFLP01000059">
    <property type="protein sequence ID" value="TRX90055.1"/>
    <property type="molecule type" value="Genomic_DNA"/>
</dbReference>
<dbReference type="GO" id="GO:0005886">
    <property type="term" value="C:plasma membrane"/>
    <property type="evidence" value="ECO:0007669"/>
    <property type="project" value="TreeGrafter"/>
</dbReference>
<organism evidence="21 22">
    <name type="scientific">Xylaria flabelliformis</name>
    <dbReference type="NCBI Taxonomy" id="2512241"/>
    <lineage>
        <taxon>Eukaryota</taxon>
        <taxon>Fungi</taxon>
        <taxon>Dikarya</taxon>
        <taxon>Ascomycota</taxon>
        <taxon>Pezizomycotina</taxon>
        <taxon>Sordariomycetes</taxon>
        <taxon>Xylariomycetidae</taxon>
        <taxon>Xylariales</taxon>
        <taxon>Xylariaceae</taxon>
        <taxon>Xylaria</taxon>
    </lineage>
</organism>